<dbReference type="RefSeq" id="WP_049952224.1">
    <property type="nucleotide sequence ID" value="NZ_CP007055.1"/>
</dbReference>
<dbReference type="InterPro" id="IPR036249">
    <property type="entry name" value="Thioredoxin-like_sf"/>
</dbReference>
<protein>
    <recommendedName>
        <fullName evidence="4">Selenoprotein</fullName>
    </recommendedName>
</protein>
<dbReference type="PATRIC" id="fig|797299.3.peg.888"/>
<proteinExistence type="predicted"/>
<dbReference type="SUPFAM" id="SSF52833">
    <property type="entry name" value="Thioredoxin-like"/>
    <property type="match status" value="1"/>
</dbReference>
<dbReference type="EMBL" id="CP007055">
    <property type="protein sequence ID" value="AHF99029.1"/>
    <property type="molecule type" value="Genomic_DNA"/>
</dbReference>
<dbReference type="Proteomes" id="UP000019024">
    <property type="component" value="Chromosome"/>
</dbReference>
<dbReference type="eggNOG" id="arCOG06207">
    <property type="taxonomic scope" value="Archaea"/>
</dbReference>
<keyword evidence="1" id="KW-0676">Redox-active center</keyword>
<sequence>MATVEIEYCVPCGFLSRAIDIQRALLTTFGEQLEAVTLRTGSDGVFVVRCDGDVVFDKSADGYDVDDIVRKVRTQL</sequence>
<evidence type="ECO:0000256" key="1">
    <source>
        <dbReference type="ARBA" id="ARBA00023284"/>
    </source>
</evidence>
<evidence type="ECO:0000313" key="3">
    <source>
        <dbReference type="Proteomes" id="UP000019024"/>
    </source>
</evidence>
<dbReference type="NCBIfam" id="TIGR02174">
    <property type="entry name" value="CXXU_selWTH"/>
    <property type="match status" value="1"/>
</dbReference>
<dbReference type="Gene3D" id="3.40.30.10">
    <property type="entry name" value="Glutaredoxin"/>
    <property type="match status" value="1"/>
</dbReference>
<gene>
    <name evidence="2" type="ORF">HALLA_09230</name>
</gene>
<dbReference type="HOGENOM" id="CLU_068510_5_1_2"/>
<dbReference type="OrthoDB" id="33017at2157"/>
<dbReference type="AlphaFoldDB" id="W0JPD0"/>
<dbReference type="Pfam" id="PF10262">
    <property type="entry name" value="Rdx"/>
    <property type="match status" value="1"/>
</dbReference>
<dbReference type="GeneID" id="25144656"/>
<keyword evidence="3" id="KW-1185">Reference proteome</keyword>
<dbReference type="InterPro" id="IPR011893">
    <property type="entry name" value="Selenoprotein_Rdx-typ"/>
</dbReference>
<evidence type="ECO:0008006" key="4">
    <source>
        <dbReference type="Google" id="ProtNLM"/>
    </source>
</evidence>
<organism evidence="2 3">
    <name type="scientific">Halostagnicola larsenii XH-48</name>
    <dbReference type="NCBI Taxonomy" id="797299"/>
    <lineage>
        <taxon>Archaea</taxon>
        <taxon>Methanobacteriati</taxon>
        <taxon>Methanobacteriota</taxon>
        <taxon>Stenosarchaea group</taxon>
        <taxon>Halobacteria</taxon>
        <taxon>Halobacteriales</taxon>
        <taxon>Natrialbaceae</taxon>
        <taxon>Halostagnicola</taxon>
    </lineage>
</organism>
<reference evidence="2 3" key="1">
    <citation type="submission" date="2014-01" db="EMBL/GenBank/DDBJ databases">
        <authorList>
            <consortium name="DOE Joint Genome Institute"/>
            <person name="Anderson I."/>
            <person name="Huntemann M."/>
            <person name="Han J."/>
            <person name="Chen A."/>
            <person name="Kyrpides N."/>
            <person name="Mavromatis K."/>
            <person name="Markowitz V."/>
            <person name="Palaniappan K."/>
            <person name="Ivanova N."/>
            <person name="Schaumberg A."/>
            <person name="Pati A."/>
            <person name="Liolios K."/>
            <person name="Nordberg H.P."/>
            <person name="Cantor M.N."/>
            <person name="Hua S.X."/>
            <person name="Woyke T."/>
        </authorList>
    </citation>
    <scope>NUCLEOTIDE SEQUENCE [LARGE SCALE GENOMIC DNA]</scope>
    <source>
        <strain evidence="2 3">XH-48</strain>
    </source>
</reference>
<accession>W0JPD0</accession>
<dbReference type="KEGG" id="hlr:HALLA_09230"/>
<evidence type="ECO:0000313" key="2">
    <source>
        <dbReference type="EMBL" id="AHF99029.1"/>
    </source>
</evidence>
<dbReference type="STRING" id="797299.HALLA_09230"/>
<name>W0JPD0_9EURY</name>